<sequence>MKTYQPTHFKDLFNKLKLASSNQLEFDEGVGKNIERNKNDLIMTLYYFPY</sequence>
<dbReference type="EMBL" id="JBGMDY010000011">
    <property type="protein sequence ID" value="KAL2317166.1"/>
    <property type="molecule type" value="Genomic_DNA"/>
</dbReference>
<reference evidence="1 2" key="1">
    <citation type="submission" date="2024-08" db="EMBL/GenBank/DDBJ databases">
        <title>Insights into the chromosomal genome structure of Flemingia macrophylla.</title>
        <authorList>
            <person name="Ding Y."/>
            <person name="Zhao Y."/>
            <person name="Bi W."/>
            <person name="Wu M."/>
            <person name="Zhao G."/>
            <person name="Gong Y."/>
            <person name="Li W."/>
            <person name="Zhang P."/>
        </authorList>
    </citation>
    <scope>NUCLEOTIDE SEQUENCE [LARGE SCALE GENOMIC DNA]</scope>
    <source>
        <strain evidence="1">DYQJB</strain>
        <tissue evidence="1">Leaf</tissue>
    </source>
</reference>
<comment type="caution">
    <text evidence="1">The sequence shown here is derived from an EMBL/GenBank/DDBJ whole genome shotgun (WGS) entry which is preliminary data.</text>
</comment>
<evidence type="ECO:0000313" key="1">
    <source>
        <dbReference type="EMBL" id="KAL2317166.1"/>
    </source>
</evidence>
<evidence type="ECO:0000313" key="2">
    <source>
        <dbReference type="Proteomes" id="UP001603857"/>
    </source>
</evidence>
<dbReference type="Proteomes" id="UP001603857">
    <property type="component" value="Unassembled WGS sequence"/>
</dbReference>
<name>A0ABD1L0X3_9FABA</name>
<organism evidence="1 2">
    <name type="scientific">Flemingia macrophylla</name>
    <dbReference type="NCBI Taxonomy" id="520843"/>
    <lineage>
        <taxon>Eukaryota</taxon>
        <taxon>Viridiplantae</taxon>
        <taxon>Streptophyta</taxon>
        <taxon>Embryophyta</taxon>
        <taxon>Tracheophyta</taxon>
        <taxon>Spermatophyta</taxon>
        <taxon>Magnoliopsida</taxon>
        <taxon>eudicotyledons</taxon>
        <taxon>Gunneridae</taxon>
        <taxon>Pentapetalae</taxon>
        <taxon>rosids</taxon>
        <taxon>fabids</taxon>
        <taxon>Fabales</taxon>
        <taxon>Fabaceae</taxon>
        <taxon>Papilionoideae</taxon>
        <taxon>50 kb inversion clade</taxon>
        <taxon>NPAAA clade</taxon>
        <taxon>indigoferoid/millettioid clade</taxon>
        <taxon>Phaseoleae</taxon>
        <taxon>Flemingia</taxon>
    </lineage>
</organism>
<gene>
    <name evidence="1" type="ORF">Fmac_031042</name>
</gene>
<proteinExistence type="predicted"/>
<protein>
    <submittedName>
        <fullName evidence="1">Uncharacterized protein</fullName>
    </submittedName>
</protein>
<keyword evidence="2" id="KW-1185">Reference proteome</keyword>
<accession>A0ABD1L0X3</accession>
<dbReference type="AlphaFoldDB" id="A0ABD1L0X3"/>